<keyword evidence="1" id="KW-1133">Transmembrane helix</keyword>
<accession>A0A7C3G561</accession>
<sequence length="271" mass="29725">MLTLVVLGPGFYMLMTGMTVPGMAWMFVGSFGLMAWTYRKPWRLGVVSCVLPPLIAGFSYTLQLVLFGDAAPQDVVIIAIGIGLLVGYLRARTHNVMQDETGSIVAQRTYGYLLIWVIAYGVTQSFGYFSRESLAVRAGLVTGAFSTAMLAMVSIVIWSQYRKAKTLLPIIVICLMTFFAIDNPAHADERTLTKLKSIAGTSMNHESLPQNIRESVPPGLTLSERKGSKMTINSNIHGAQYEFIFDSTSRQISPTVLGIMLLESDSASLDY</sequence>
<feature type="transmembrane region" description="Helical" evidence="1">
    <location>
        <begin position="110"/>
        <end position="129"/>
    </location>
</feature>
<evidence type="ECO:0000256" key="1">
    <source>
        <dbReference type="SAM" id="Phobius"/>
    </source>
</evidence>
<keyword evidence="1" id="KW-0472">Membrane</keyword>
<gene>
    <name evidence="2" type="ORF">ENJ46_03030</name>
</gene>
<feature type="non-terminal residue" evidence="2">
    <location>
        <position position="271"/>
    </location>
</feature>
<name>A0A7C3G561_9PROT</name>
<dbReference type="Proteomes" id="UP000886042">
    <property type="component" value="Unassembled WGS sequence"/>
</dbReference>
<proteinExistence type="predicted"/>
<feature type="transmembrane region" description="Helical" evidence="1">
    <location>
        <begin position="12"/>
        <end position="37"/>
    </location>
</feature>
<evidence type="ECO:0000313" key="2">
    <source>
        <dbReference type="EMBL" id="HFB54873.1"/>
    </source>
</evidence>
<feature type="transmembrane region" description="Helical" evidence="1">
    <location>
        <begin position="71"/>
        <end position="89"/>
    </location>
</feature>
<comment type="caution">
    <text evidence="2">The sequence shown here is derived from an EMBL/GenBank/DDBJ whole genome shotgun (WGS) entry which is preliminary data.</text>
</comment>
<protein>
    <submittedName>
        <fullName evidence="2">Uncharacterized protein</fullName>
    </submittedName>
</protein>
<feature type="transmembrane region" description="Helical" evidence="1">
    <location>
        <begin position="135"/>
        <end position="157"/>
    </location>
</feature>
<keyword evidence="1" id="KW-0812">Transmembrane</keyword>
<organism evidence="2">
    <name type="scientific">Hellea balneolensis</name>
    <dbReference type="NCBI Taxonomy" id="287478"/>
    <lineage>
        <taxon>Bacteria</taxon>
        <taxon>Pseudomonadati</taxon>
        <taxon>Pseudomonadota</taxon>
        <taxon>Alphaproteobacteria</taxon>
        <taxon>Maricaulales</taxon>
        <taxon>Robiginitomaculaceae</taxon>
        <taxon>Hellea</taxon>
    </lineage>
</organism>
<dbReference type="EMBL" id="DRMN01000200">
    <property type="protein sequence ID" value="HFB54873.1"/>
    <property type="molecule type" value="Genomic_DNA"/>
</dbReference>
<reference evidence="2" key="1">
    <citation type="journal article" date="2020" name="mSystems">
        <title>Genome- and Community-Level Interaction Insights into Carbon Utilization and Element Cycling Functions of Hydrothermarchaeota in Hydrothermal Sediment.</title>
        <authorList>
            <person name="Zhou Z."/>
            <person name="Liu Y."/>
            <person name="Xu W."/>
            <person name="Pan J."/>
            <person name="Luo Z.H."/>
            <person name="Li M."/>
        </authorList>
    </citation>
    <scope>NUCLEOTIDE SEQUENCE [LARGE SCALE GENOMIC DNA]</scope>
    <source>
        <strain evidence="2">HyVt-489</strain>
    </source>
</reference>
<feature type="transmembrane region" description="Helical" evidence="1">
    <location>
        <begin position="44"/>
        <end position="65"/>
    </location>
</feature>
<dbReference type="AlphaFoldDB" id="A0A7C3G561"/>